<accession>A0A812PX54</accession>
<dbReference type="Gene3D" id="3.80.10.10">
    <property type="entry name" value="Ribonuclease Inhibitor"/>
    <property type="match status" value="1"/>
</dbReference>
<dbReference type="Proteomes" id="UP000649617">
    <property type="component" value="Unassembled WGS sequence"/>
</dbReference>
<proteinExistence type="predicted"/>
<evidence type="ECO:0008006" key="3">
    <source>
        <dbReference type="Google" id="ProtNLM"/>
    </source>
</evidence>
<protein>
    <recommendedName>
        <fullName evidence="3">F-box domain-containing protein</fullName>
    </recommendedName>
</protein>
<organism evidence="1 2">
    <name type="scientific">Symbiodinium pilosum</name>
    <name type="common">Dinoflagellate</name>
    <dbReference type="NCBI Taxonomy" id="2952"/>
    <lineage>
        <taxon>Eukaryota</taxon>
        <taxon>Sar</taxon>
        <taxon>Alveolata</taxon>
        <taxon>Dinophyceae</taxon>
        <taxon>Suessiales</taxon>
        <taxon>Symbiodiniaceae</taxon>
        <taxon>Symbiodinium</taxon>
    </lineage>
</organism>
<dbReference type="AlphaFoldDB" id="A0A812PX54"/>
<dbReference type="SUPFAM" id="SSF52047">
    <property type="entry name" value="RNI-like"/>
    <property type="match status" value="1"/>
</dbReference>
<comment type="caution">
    <text evidence="1">The sequence shown here is derived from an EMBL/GenBank/DDBJ whole genome shotgun (WGS) entry which is preliminary data.</text>
</comment>
<sequence length="407" mass="46242">RRKAMADLEQRLQDALELVQVRELQIQGLQAEVAWLRRQLGQNPASSSGALSQGAALQPKRARISPSALAAAAPVPEREHLAFWELLLAKEPALVVFLGLLSTPCFTKLESLCRKSRAALKRHWPLTLDLSEIGVEGSKCWFPSDNASSFNSLLAQPKWRHSQVLRFPASWYNKERSKYGRKHILTEETMKAVSRNLPDLQEVDLLPYTGTEWTGVNSRIEQFRNEFSRIRNLQALKMELWDMRPMMIFNRLPNLRVLHLRMPRFNIDFDGRGQPFWALKQLHSLEELRLIKSSSKVTPFDVTNVSQNHMTELQNMLLQCPSLRDVDITACIGWPQQILQSFAAHPKLETLAFFARSGMHLAEGLAQLNSSNSLKHVVIVQRRDPALPTLPVLRPGITLVVKDVDGC</sequence>
<evidence type="ECO:0000313" key="1">
    <source>
        <dbReference type="EMBL" id="CAE7367750.1"/>
    </source>
</evidence>
<feature type="non-terminal residue" evidence="1">
    <location>
        <position position="407"/>
    </location>
</feature>
<dbReference type="OrthoDB" id="446523at2759"/>
<dbReference type="EMBL" id="CAJNIZ010014920">
    <property type="protein sequence ID" value="CAE7367750.1"/>
    <property type="molecule type" value="Genomic_DNA"/>
</dbReference>
<dbReference type="InterPro" id="IPR032675">
    <property type="entry name" value="LRR_dom_sf"/>
</dbReference>
<gene>
    <name evidence="1" type="ORF">SPIL2461_LOCUS8902</name>
</gene>
<evidence type="ECO:0000313" key="2">
    <source>
        <dbReference type="Proteomes" id="UP000649617"/>
    </source>
</evidence>
<name>A0A812PX54_SYMPI</name>
<keyword evidence="2" id="KW-1185">Reference proteome</keyword>
<reference evidence="1" key="1">
    <citation type="submission" date="2021-02" db="EMBL/GenBank/DDBJ databases">
        <authorList>
            <person name="Dougan E. K."/>
            <person name="Rhodes N."/>
            <person name="Thang M."/>
            <person name="Chan C."/>
        </authorList>
    </citation>
    <scope>NUCLEOTIDE SEQUENCE</scope>
</reference>